<gene>
    <name evidence="2" type="ORF">TPAB3V08_LOCUS7202</name>
</gene>
<dbReference type="EMBL" id="CAJPIN010011813">
    <property type="protein sequence ID" value="CAG2060244.1"/>
    <property type="molecule type" value="Genomic_DNA"/>
</dbReference>
<dbReference type="InterPro" id="IPR036322">
    <property type="entry name" value="WD40_repeat_dom_sf"/>
</dbReference>
<feature type="repeat" description="WD" evidence="1">
    <location>
        <begin position="47"/>
        <end position="81"/>
    </location>
</feature>
<evidence type="ECO:0000313" key="2">
    <source>
        <dbReference type="EMBL" id="CAG2060244.1"/>
    </source>
</evidence>
<proteinExistence type="predicted"/>
<sequence length="124" mass="13479">RTFTSLRPVQFACLALDTSGEFVAAGGQDVFEIYLWSIKIGRLVEVLSGHEGPVVSVAFNPSLTSTSLASASWDQTLRLWNAVESGGTHETLRLPADGEKTAAILGLIVPYLVEMSRTRWEIIS</sequence>
<dbReference type="Gene3D" id="2.130.10.10">
    <property type="entry name" value="YVTN repeat-like/Quinoprotein amine dehydrogenase"/>
    <property type="match status" value="1"/>
</dbReference>
<dbReference type="PANTHER" id="PTHR19858">
    <property type="entry name" value="WD40 REPEAT PROTEIN"/>
    <property type="match status" value="1"/>
</dbReference>
<evidence type="ECO:0000313" key="3">
    <source>
        <dbReference type="Proteomes" id="UP001153148"/>
    </source>
</evidence>
<feature type="non-terminal residue" evidence="2">
    <location>
        <position position="1"/>
    </location>
</feature>
<comment type="caution">
    <text evidence="2">The sequence shown here is derived from an EMBL/GenBank/DDBJ whole genome shotgun (WGS) entry which is preliminary data.</text>
</comment>
<dbReference type="PROSITE" id="PS50294">
    <property type="entry name" value="WD_REPEATS_REGION"/>
    <property type="match status" value="1"/>
</dbReference>
<dbReference type="InterPro" id="IPR001680">
    <property type="entry name" value="WD40_rpt"/>
</dbReference>
<dbReference type="InterPro" id="IPR015943">
    <property type="entry name" value="WD40/YVTN_repeat-like_dom_sf"/>
</dbReference>
<reference evidence="2" key="1">
    <citation type="submission" date="2021-03" db="EMBL/GenBank/DDBJ databases">
        <authorList>
            <person name="Tran Van P."/>
        </authorList>
    </citation>
    <scope>NUCLEOTIDE SEQUENCE</scope>
</reference>
<organism evidence="2 3">
    <name type="scientific">Timema podura</name>
    <name type="common">Walking stick</name>
    <dbReference type="NCBI Taxonomy" id="61482"/>
    <lineage>
        <taxon>Eukaryota</taxon>
        <taxon>Metazoa</taxon>
        <taxon>Ecdysozoa</taxon>
        <taxon>Arthropoda</taxon>
        <taxon>Hexapoda</taxon>
        <taxon>Insecta</taxon>
        <taxon>Pterygota</taxon>
        <taxon>Neoptera</taxon>
        <taxon>Polyneoptera</taxon>
        <taxon>Phasmatodea</taxon>
        <taxon>Timematodea</taxon>
        <taxon>Timematoidea</taxon>
        <taxon>Timematidae</taxon>
        <taxon>Timema</taxon>
    </lineage>
</organism>
<accession>A0ABN7NWV7</accession>
<keyword evidence="3" id="KW-1185">Reference proteome</keyword>
<dbReference type="PANTHER" id="PTHR19858:SF0">
    <property type="entry name" value="PERIODIC TRYPTOPHAN PROTEIN 2 HOMOLOG"/>
    <property type="match status" value="1"/>
</dbReference>
<keyword evidence="1" id="KW-0853">WD repeat</keyword>
<evidence type="ECO:0000256" key="1">
    <source>
        <dbReference type="PROSITE-ProRule" id="PRU00221"/>
    </source>
</evidence>
<dbReference type="SUPFAM" id="SSF50978">
    <property type="entry name" value="WD40 repeat-like"/>
    <property type="match status" value="1"/>
</dbReference>
<dbReference type="PROSITE" id="PS50082">
    <property type="entry name" value="WD_REPEATS_2"/>
    <property type="match status" value="1"/>
</dbReference>
<name>A0ABN7NWV7_TIMPD</name>
<dbReference type="InterPro" id="IPR027145">
    <property type="entry name" value="PWP2"/>
</dbReference>
<dbReference type="Pfam" id="PF00400">
    <property type="entry name" value="WD40"/>
    <property type="match status" value="1"/>
</dbReference>
<dbReference type="Proteomes" id="UP001153148">
    <property type="component" value="Unassembled WGS sequence"/>
</dbReference>
<dbReference type="SMART" id="SM00320">
    <property type="entry name" value="WD40"/>
    <property type="match status" value="1"/>
</dbReference>
<protein>
    <submittedName>
        <fullName evidence="2">Uncharacterized protein</fullName>
    </submittedName>
</protein>